<evidence type="ECO:0000259" key="8">
    <source>
        <dbReference type="Pfam" id="PF01435"/>
    </source>
</evidence>
<dbReference type="GO" id="GO:0016020">
    <property type="term" value="C:membrane"/>
    <property type="evidence" value="ECO:0007669"/>
    <property type="project" value="TreeGrafter"/>
</dbReference>
<name>A0A437JYH8_9BURK</name>
<dbReference type="InterPro" id="IPR051156">
    <property type="entry name" value="Mito/Outer_Membr_Metalloprot"/>
</dbReference>
<keyword evidence="2" id="KW-0645">Protease</keyword>
<proteinExistence type="predicted"/>
<evidence type="ECO:0000256" key="5">
    <source>
        <dbReference type="ARBA" id="ARBA00022833"/>
    </source>
</evidence>
<evidence type="ECO:0000256" key="6">
    <source>
        <dbReference type="ARBA" id="ARBA00023049"/>
    </source>
</evidence>
<protein>
    <recommendedName>
        <fullName evidence="8">Peptidase M48 domain-containing protein</fullName>
    </recommendedName>
</protein>
<reference evidence="9 10" key="1">
    <citation type="submission" date="2019-01" db="EMBL/GenBank/DDBJ databases">
        <authorList>
            <person name="Chen W.-M."/>
        </authorList>
    </citation>
    <scope>NUCLEOTIDE SEQUENCE [LARGE SCALE GENOMIC DNA]</scope>
    <source>
        <strain evidence="9 10">ICH-3</strain>
    </source>
</reference>
<dbReference type="GO" id="GO:0046872">
    <property type="term" value="F:metal ion binding"/>
    <property type="evidence" value="ECO:0007669"/>
    <property type="project" value="UniProtKB-KW"/>
</dbReference>
<dbReference type="OrthoDB" id="9810445at2"/>
<evidence type="ECO:0000256" key="3">
    <source>
        <dbReference type="ARBA" id="ARBA00022723"/>
    </source>
</evidence>
<evidence type="ECO:0000256" key="2">
    <source>
        <dbReference type="ARBA" id="ARBA00022670"/>
    </source>
</evidence>
<dbReference type="GO" id="GO:0004222">
    <property type="term" value="F:metalloendopeptidase activity"/>
    <property type="evidence" value="ECO:0007669"/>
    <property type="project" value="InterPro"/>
</dbReference>
<dbReference type="Proteomes" id="UP000288178">
    <property type="component" value="Unassembled WGS sequence"/>
</dbReference>
<dbReference type="GO" id="GO:0051603">
    <property type="term" value="P:proteolysis involved in protein catabolic process"/>
    <property type="evidence" value="ECO:0007669"/>
    <property type="project" value="TreeGrafter"/>
</dbReference>
<gene>
    <name evidence="9" type="ORF">ENE75_09500</name>
</gene>
<keyword evidence="5" id="KW-0862">Zinc</keyword>
<feature type="chain" id="PRO_5019333671" description="Peptidase M48 domain-containing protein" evidence="7">
    <location>
        <begin position="32"/>
        <end position="523"/>
    </location>
</feature>
<dbReference type="InterPro" id="IPR001915">
    <property type="entry name" value="Peptidase_M48"/>
</dbReference>
<dbReference type="EMBL" id="SACT01000002">
    <property type="protein sequence ID" value="RVT52648.1"/>
    <property type="molecule type" value="Genomic_DNA"/>
</dbReference>
<dbReference type="AlphaFoldDB" id="A0A437JYH8"/>
<keyword evidence="6" id="KW-0482">Metalloprotease</keyword>
<keyword evidence="10" id="KW-1185">Reference proteome</keyword>
<sequence length="523" mass="55055">MTRPLTAPFWRRAACTLLAAALALPVAPLHAQAVGSGSGSVPGALPALGDSASEALDVAEEGRIAREILRSARGDPAFLDDPVLQGYLESIFLPLVDAARRSGQIGTDIDRPYVWTSFLVRDPSVNAFAMPGGLIGVHLGLIAMTAHPDELASVLAHELTHVTQRHIARSISGTQRTSLLALAAMMAGLVIAARGGNVDLAQAAVTGGQAAMLQGQLNYSRDMEREADRIGFGLLTATGHSPAAMASMFELLSSANRLNDSGSYPYLRSHPLTTERIAEARARVPDGAPAVPPAPPLHDLMRARAAVLMDPSTEALQRWLQAPGEGLDGLYRRALAAARLQDAAAGDALWPALQQAWVQPGLPADAARALRLLGAELQLALGRPQAAGLLADAADRSRAALLLRAEVARSQPDAAQPGSARAALDASVQALQAWVIEHPEDAGAWWALAQGARLLGQPVRAGRAEAEARWSSGDLGGALAALQAARRLPAGSEAIELHVVEARWRVLEAERRQRMEAARARGR</sequence>
<comment type="caution">
    <text evidence="9">The sequence shown here is derived from an EMBL/GenBank/DDBJ whole genome shotgun (WGS) entry which is preliminary data.</text>
</comment>
<keyword evidence="3" id="KW-0479">Metal-binding</keyword>
<accession>A0A437JYH8</accession>
<evidence type="ECO:0000256" key="1">
    <source>
        <dbReference type="ARBA" id="ARBA00001947"/>
    </source>
</evidence>
<evidence type="ECO:0000313" key="10">
    <source>
        <dbReference type="Proteomes" id="UP000288178"/>
    </source>
</evidence>
<dbReference type="Gene3D" id="3.30.2010.10">
    <property type="entry name" value="Metalloproteases ('zincins'), catalytic domain"/>
    <property type="match status" value="1"/>
</dbReference>
<comment type="cofactor">
    <cofactor evidence="1">
        <name>Zn(2+)</name>
        <dbReference type="ChEBI" id="CHEBI:29105"/>
    </cofactor>
</comment>
<feature type="signal peptide" evidence="7">
    <location>
        <begin position="1"/>
        <end position="31"/>
    </location>
</feature>
<dbReference type="RefSeq" id="WP_128198021.1">
    <property type="nucleotide sequence ID" value="NZ_SACT01000002.1"/>
</dbReference>
<dbReference type="PANTHER" id="PTHR22726:SF1">
    <property type="entry name" value="METALLOENDOPEPTIDASE OMA1, MITOCHONDRIAL"/>
    <property type="match status" value="1"/>
</dbReference>
<organism evidence="9 10">
    <name type="scientific">Rubrivivax albus</name>
    <dbReference type="NCBI Taxonomy" id="2499835"/>
    <lineage>
        <taxon>Bacteria</taxon>
        <taxon>Pseudomonadati</taxon>
        <taxon>Pseudomonadota</taxon>
        <taxon>Betaproteobacteria</taxon>
        <taxon>Burkholderiales</taxon>
        <taxon>Sphaerotilaceae</taxon>
        <taxon>Rubrivivax</taxon>
    </lineage>
</organism>
<dbReference type="PANTHER" id="PTHR22726">
    <property type="entry name" value="METALLOENDOPEPTIDASE OMA1"/>
    <property type="match status" value="1"/>
</dbReference>
<evidence type="ECO:0000256" key="4">
    <source>
        <dbReference type="ARBA" id="ARBA00022801"/>
    </source>
</evidence>
<evidence type="ECO:0000313" key="9">
    <source>
        <dbReference type="EMBL" id="RVT52648.1"/>
    </source>
</evidence>
<keyword evidence="7" id="KW-0732">Signal</keyword>
<evidence type="ECO:0000256" key="7">
    <source>
        <dbReference type="SAM" id="SignalP"/>
    </source>
</evidence>
<feature type="domain" description="Peptidase M48" evidence="8">
    <location>
        <begin position="86"/>
        <end position="283"/>
    </location>
</feature>
<dbReference type="Pfam" id="PF01435">
    <property type="entry name" value="Peptidase_M48"/>
    <property type="match status" value="1"/>
</dbReference>
<keyword evidence="4" id="KW-0378">Hydrolase</keyword>